<evidence type="ECO:0000313" key="19">
    <source>
        <dbReference type="EMBL" id="HIU62522.1"/>
    </source>
</evidence>
<gene>
    <name evidence="19" type="ORF">IAB07_01970</name>
</gene>
<evidence type="ECO:0000259" key="18">
    <source>
        <dbReference type="Pfam" id="PF25087"/>
    </source>
</evidence>
<keyword evidence="7" id="KW-0548">Nucleotidyltransferase</keyword>
<dbReference type="SUPFAM" id="SSF51161">
    <property type="entry name" value="Trimeric LpxA-like enzymes"/>
    <property type="match status" value="1"/>
</dbReference>
<comment type="function">
    <text evidence="17">Catalyzes the last two sequential reactions in the de novo biosynthetic pathway for UDP-N-acetylglucosamine (UDP-GlcNAc). The C-terminal domain catalyzes the transfer of acetyl group from acetyl coenzyme A to glucosamine-1-phosphate (GlcN-1-P) to produce N-acetylglucosamine-1-phosphate (GlcNAc-1-P), which is converted into UDP-GlcNAc by the transfer of uridine 5-monophosphate (from uridine 5-triphosphate), a reaction catalyzed by the N-terminal domain.</text>
</comment>
<keyword evidence="10" id="KW-0460">Magnesium</keyword>
<keyword evidence="8" id="KW-0479">Metal-binding</keyword>
<dbReference type="GO" id="GO:0006048">
    <property type="term" value="P:UDP-N-acetylglucosamine biosynthetic process"/>
    <property type="evidence" value="ECO:0007669"/>
    <property type="project" value="InterPro"/>
</dbReference>
<sequence>MSDNIYVDKDAVVEEGAVVFPNNYIGAGSVIKSGAVLRPNNIIENSVVEEGAVVTASVLESAHVGKRAQVGPFCYMRAGAKVGEGCKAGDFVEIKNASLGDGTKASHLAYVGDCDVGAGCNVGCGVIFVNYDGKQKHRSKVGDRAFIGSNSNIIAPVNIGDDAYIAAGTTITEDVPEAALVIGRSRQTVKEGKARGKFKLI</sequence>
<evidence type="ECO:0000256" key="14">
    <source>
        <dbReference type="ARBA" id="ARBA00023316"/>
    </source>
</evidence>
<organism evidence="19 20">
    <name type="scientific">Candidatus Caccalectryoclostridium excrementigallinarum</name>
    <dbReference type="NCBI Taxonomy" id="2840710"/>
    <lineage>
        <taxon>Bacteria</taxon>
        <taxon>Bacillati</taxon>
        <taxon>Bacillota</taxon>
        <taxon>Clostridia</taxon>
        <taxon>Christensenellales</taxon>
        <taxon>Christensenellaceae</taxon>
        <taxon>Christensenellaceae incertae sedis</taxon>
        <taxon>Candidatus Caccalectryoclostridium</taxon>
    </lineage>
</organism>
<name>A0A9D1MLK4_9FIRM</name>
<keyword evidence="6" id="KW-0808">Transferase</keyword>
<dbReference type="InterPro" id="IPR011004">
    <property type="entry name" value="Trimer_LpxA-like_sf"/>
</dbReference>
<comment type="subcellular location">
    <subcellularLocation>
        <location evidence="2">Cytoplasm</location>
    </subcellularLocation>
</comment>
<dbReference type="CDD" id="cd03353">
    <property type="entry name" value="LbH_GlmU_C"/>
    <property type="match status" value="1"/>
</dbReference>
<dbReference type="PANTHER" id="PTHR43584">
    <property type="entry name" value="NUCLEOTIDYL TRANSFERASE"/>
    <property type="match status" value="1"/>
</dbReference>
<evidence type="ECO:0000256" key="16">
    <source>
        <dbReference type="ARBA" id="ARBA00048493"/>
    </source>
</evidence>
<accession>A0A9D1MLK4</accession>
<protein>
    <submittedName>
        <fullName evidence="19">UDP-N-acetylglucosamine diphosphorylase</fullName>
    </submittedName>
</protein>
<dbReference type="InterPro" id="IPR038009">
    <property type="entry name" value="GlmU_C_LbH"/>
</dbReference>
<proteinExistence type="inferred from homology"/>
<dbReference type="AlphaFoldDB" id="A0A9D1MLK4"/>
<evidence type="ECO:0000256" key="7">
    <source>
        <dbReference type="ARBA" id="ARBA00022695"/>
    </source>
</evidence>
<dbReference type="GO" id="GO:0046872">
    <property type="term" value="F:metal ion binding"/>
    <property type="evidence" value="ECO:0007669"/>
    <property type="project" value="UniProtKB-KW"/>
</dbReference>
<evidence type="ECO:0000256" key="12">
    <source>
        <dbReference type="ARBA" id="ARBA00022984"/>
    </source>
</evidence>
<dbReference type="GO" id="GO:0009252">
    <property type="term" value="P:peptidoglycan biosynthetic process"/>
    <property type="evidence" value="ECO:0007669"/>
    <property type="project" value="UniProtKB-KW"/>
</dbReference>
<dbReference type="InterPro" id="IPR001451">
    <property type="entry name" value="Hexapep"/>
</dbReference>
<dbReference type="GO" id="GO:0005737">
    <property type="term" value="C:cytoplasm"/>
    <property type="evidence" value="ECO:0007669"/>
    <property type="project" value="UniProtKB-SubCell"/>
</dbReference>
<evidence type="ECO:0000256" key="9">
    <source>
        <dbReference type="ARBA" id="ARBA00022737"/>
    </source>
</evidence>
<evidence type="ECO:0000256" key="10">
    <source>
        <dbReference type="ARBA" id="ARBA00022842"/>
    </source>
</evidence>
<evidence type="ECO:0000256" key="4">
    <source>
        <dbReference type="ARBA" id="ARBA00007947"/>
    </source>
</evidence>
<keyword evidence="12" id="KW-0573">Peptidoglycan synthesis</keyword>
<evidence type="ECO:0000256" key="6">
    <source>
        <dbReference type="ARBA" id="ARBA00022679"/>
    </source>
</evidence>
<keyword evidence="9" id="KW-0677">Repeat</keyword>
<comment type="similarity">
    <text evidence="4">In the N-terminal section; belongs to the N-acetylglucosamine-1-phosphate uridyltransferase family.</text>
</comment>
<feature type="domain" description="Mannose-1-phosphate guanyltransferase C-terminal" evidence="18">
    <location>
        <begin position="2"/>
        <end position="69"/>
    </location>
</feature>
<evidence type="ECO:0000256" key="15">
    <source>
        <dbReference type="ARBA" id="ARBA00048247"/>
    </source>
</evidence>
<evidence type="ECO:0000256" key="3">
    <source>
        <dbReference type="ARBA" id="ARBA00007707"/>
    </source>
</evidence>
<evidence type="ECO:0000313" key="20">
    <source>
        <dbReference type="Proteomes" id="UP000824145"/>
    </source>
</evidence>
<evidence type="ECO:0000256" key="17">
    <source>
        <dbReference type="ARBA" id="ARBA00049628"/>
    </source>
</evidence>
<reference evidence="19" key="1">
    <citation type="submission" date="2020-10" db="EMBL/GenBank/DDBJ databases">
        <authorList>
            <person name="Gilroy R."/>
        </authorList>
    </citation>
    <scope>NUCLEOTIDE SEQUENCE</scope>
    <source>
        <strain evidence="19">9366</strain>
    </source>
</reference>
<comment type="cofactor">
    <cofactor evidence="1">
        <name>Mg(2+)</name>
        <dbReference type="ChEBI" id="CHEBI:18420"/>
    </cofactor>
</comment>
<dbReference type="InterPro" id="IPR056729">
    <property type="entry name" value="GMPPB_C"/>
</dbReference>
<keyword evidence="14" id="KW-0961">Cell wall biogenesis/degradation</keyword>
<dbReference type="PROSITE" id="PS00101">
    <property type="entry name" value="HEXAPEP_TRANSFERASES"/>
    <property type="match status" value="1"/>
</dbReference>
<evidence type="ECO:0000256" key="13">
    <source>
        <dbReference type="ARBA" id="ARBA00023315"/>
    </source>
</evidence>
<dbReference type="Proteomes" id="UP000824145">
    <property type="component" value="Unassembled WGS sequence"/>
</dbReference>
<evidence type="ECO:0000256" key="5">
    <source>
        <dbReference type="ARBA" id="ARBA00022490"/>
    </source>
</evidence>
<dbReference type="Pfam" id="PF00132">
    <property type="entry name" value="Hexapep"/>
    <property type="match status" value="1"/>
</dbReference>
<dbReference type="InterPro" id="IPR018357">
    <property type="entry name" value="Hexapep_transf_CS"/>
</dbReference>
<dbReference type="InterPro" id="IPR050065">
    <property type="entry name" value="GlmU-like"/>
</dbReference>
<keyword evidence="5" id="KW-0963">Cytoplasm</keyword>
<comment type="catalytic activity">
    <reaction evidence="15">
        <text>alpha-D-glucosamine 1-phosphate + acetyl-CoA = N-acetyl-alpha-D-glucosamine 1-phosphate + CoA + H(+)</text>
        <dbReference type="Rhea" id="RHEA:13725"/>
        <dbReference type="ChEBI" id="CHEBI:15378"/>
        <dbReference type="ChEBI" id="CHEBI:57287"/>
        <dbReference type="ChEBI" id="CHEBI:57288"/>
        <dbReference type="ChEBI" id="CHEBI:57776"/>
        <dbReference type="ChEBI" id="CHEBI:58516"/>
        <dbReference type="EC" id="2.3.1.157"/>
    </reaction>
</comment>
<dbReference type="Gene3D" id="2.160.10.10">
    <property type="entry name" value="Hexapeptide repeat proteins"/>
    <property type="match status" value="1"/>
</dbReference>
<dbReference type="GO" id="GO:0008360">
    <property type="term" value="P:regulation of cell shape"/>
    <property type="evidence" value="ECO:0007669"/>
    <property type="project" value="UniProtKB-KW"/>
</dbReference>
<comment type="similarity">
    <text evidence="3">In the C-terminal section; belongs to the transferase hexapeptide repeat family.</text>
</comment>
<dbReference type="GO" id="GO:0003977">
    <property type="term" value="F:UDP-N-acetylglucosamine diphosphorylase activity"/>
    <property type="evidence" value="ECO:0007669"/>
    <property type="project" value="UniProtKB-EC"/>
</dbReference>
<dbReference type="GO" id="GO:0071555">
    <property type="term" value="P:cell wall organization"/>
    <property type="evidence" value="ECO:0007669"/>
    <property type="project" value="UniProtKB-KW"/>
</dbReference>
<dbReference type="Pfam" id="PF25087">
    <property type="entry name" value="GMPPB_C"/>
    <property type="match status" value="1"/>
</dbReference>
<evidence type="ECO:0000256" key="1">
    <source>
        <dbReference type="ARBA" id="ARBA00001946"/>
    </source>
</evidence>
<dbReference type="GO" id="GO:0019134">
    <property type="term" value="F:glucosamine-1-phosphate N-acetyltransferase activity"/>
    <property type="evidence" value="ECO:0007669"/>
    <property type="project" value="UniProtKB-EC"/>
</dbReference>
<keyword evidence="11" id="KW-0133">Cell shape</keyword>
<evidence type="ECO:0000256" key="8">
    <source>
        <dbReference type="ARBA" id="ARBA00022723"/>
    </source>
</evidence>
<evidence type="ECO:0000256" key="2">
    <source>
        <dbReference type="ARBA" id="ARBA00004496"/>
    </source>
</evidence>
<dbReference type="EMBL" id="DVNJ01000007">
    <property type="protein sequence ID" value="HIU62522.1"/>
    <property type="molecule type" value="Genomic_DNA"/>
</dbReference>
<comment type="caution">
    <text evidence="19">The sequence shown here is derived from an EMBL/GenBank/DDBJ whole genome shotgun (WGS) entry which is preliminary data.</text>
</comment>
<reference evidence="19" key="2">
    <citation type="journal article" date="2021" name="PeerJ">
        <title>Extensive microbial diversity within the chicken gut microbiome revealed by metagenomics and culture.</title>
        <authorList>
            <person name="Gilroy R."/>
            <person name="Ravi A."/>
            <person name="Getino M."/>
            <person name="Pursley I."/>
            <person name="Horton D.L."/>
            <person name="Alikhan N.F."/>
            <person name="Baker D."/>
            <person name="Gharbi K."/>
            <person name="Hall N."/>
            <person name="Watson M."/>
            <person name="Adriaenssens E.M."/>
            <person name="Foster-Nyarko E."/>
            <person name="Jarju S."/>
            <person name="Secka A."/>
            <person name="Antonio M."/>
            <person name="Oren A."/>
            <person name="Chaudhuri R.R."/>
            <person name="La Ragione R."/>
            <person name="Hildebrand F."/>
            <person name="Pallen M.J."/>
        </authorList>
    </citation>
    <scope>NUCLEOTIDE SEQUENCE</scope>
    <source>
        <strain evidence="19">9366</strain>
    </source>
</reference>
<dbReference type="PANTHER" id="PTHR43584:SF3">
    <property type="entry name" value="BIFUNCTIONAL PROTEIN GLMU"/>
    <property type="match status" value="1"/>
</dbReference>
<comment type="catalytic activity">
    <reaction evidence="16">
        <text>N-acetyl-alpha-D-glucosamine 1-phosphate + UTP + H(+) = UDP-N-acetyl-alpha-D-glucosamine + diphosphate</text>
        <dbReference type="Rhea" id="RHEA:13509"/>
        <dbReference type="ChEBI" id="CHEBI:15378"/>
        <dbReference type="ChEBI" id="CHEBI:33019"/>
        <dbReference type="ChEBI" id="CHEBI:46398"/>
        <dbReference type="ChEBI" id="CHEBI:57705"/>
        <dbReference type="ChEBI" id="CHEBI:57776"/>
        <dbReference type="EC" id="2.7.7.23"/>
    </reaction>
</comment>
<evidence type="ECO:0000256" key="11">
    <source>
        <dbReference type="ARBA" id="ARBA00022960"/>
    </source>
</evidence>
<keyword evidence="13" id="KW-0012">Acyltransferase</keyword>